<evidence type="ECO:0000256" key="5">
    <source>
        <dbReference type="SAM" id="SignalP"/>
    </source>
</evidence>
<dbReference type="Proteomes" id="UP001207605">
    <property type="component" value="Unassembled WGS sequence"/>
</dbReference>
<keyword evidence="3 10" id="KW-0378">Hydrolase</keyword>
<dbReference type="EMBL" id="JAOQJV010000009">
    <property type="protein sequence ID" value="MCU6700181.1"/>
    <property type="molecule type" value="Genomic_DNA"/>
</dbReference>
<dbReference type="InterPro" id="IPR008928">
    <property type="entry name" value="6-hairpin_glycosidase_sf"/>
</dbReference>
<protein>
    <recommendedName>
        <fullName evidence="2">alpha-L-rhamnosidase</fullName>
        <ecNumber evidence="2">3.2.1.40</ecNumber>
    </recommendedName>
</protein>
<dbReference type="InterPro" id="IPR035398">
    <property type="entry name" value="Bac_rhamnosid_C"/>
</dbReference>
<comment type="caution">
    <text evidence="10">The sequence shown here is derived from an EMBL/GenBank/DDBJ whole genome shotgun (WGS) entry which is preliminary data.</text>
</comment>
<evidence type="ECO:0000259" key="6">
    <source>
        <dbReference type="Pfam" id="PF05592"/>
    </source>
</evidence>
<dbReference type="Pfam" id="PF17390">
    <property type="entry name" value="Bac_rhamnosid_C"/>
    <property type="match status" value="1"/>
</dbReference>
<dbReference type="Pfam" id="PF07538">
    <property type="entry name" value="ChW"/>
    <property type="match status" value="8"/>
</dbReference>
<dbReference type="RefSeq" id="WP_262581628.1">
    <property type="nucleotide sequence ID" value="NZ_JAOQJV010000009.1"/>
</dbReference>
<dbReference type="InterPro" id="IPR013737">
    <property type="entry name" value="Bac_rhamnosid_N"/>
</dbReference>
<feature type="region of interest" description="Disordered" evidence="4">
    <location>
        <begin position="32"/>
        <end position="98"/>
    </location>
</feature>
<feature type="domain" description="Alpha-L-rhamnosidase six-hairpin glycosidase" evidence="8">
    <location>
        <begin position="518"/>
        <end position="852"/>
    </location>
</feature>
<dbReference type="GO" id="GO:0016787">
    <property type="term" value="F:hydrolase activity"/>
    <property type="evidence" value="ECO:0007669"/>
    <property type="project" value="UniProtKB-KW"/>
</dbReference>
<evidence type="ECO:0000259" key="7">
    <source>
        <dbReference type="Pfam" id="PF08531"/>
    </source>
</evidence>
<dbReference type="PANTHER" id="PTHR33307:SF6">
    <property type="entry name" value="ALPHA-RHAMNOSIDASE (EUROFUNG)-RELATED"/>
    <property type="match status" value="1"/>
</dbReference>
<dbReference type="Gene3D" id="2.60.120.260">
    <property type="entry name" value="Galactose-binding domain-like"/>
    <property type="match status" value="2"/>
</dbReference>
<feature type="compositionally biased region" description="Polar residues" evidence="4">
    <location>
        <begin position="32"/>
        <end position="49"/>
    </location>
</feature>
<dbReference type="InterPro" id="IPR006637">
    <property type="entry name" value="ChW"/>
</dbReference>
<feature type="domain" description="Bacterial alpha-L-rhamnosidase N-terminal" evidence="7">
    <location>
        <begin position="255"/>
        <end position="393"/>
    </location>
</feature>
<evidence type="ECO:0000256" key="4">
    <source>
        <dbReference type="SAM" id="MobiDB-lite"/>
    </source>
</evidence>
<proteinExistence type="predicted"/>
<dbReference type="Pfam" id="PF05592">
    <property type="entry name" value="Bac_rhamnosid"/>
    <property type="match status" value="1"/>
</dbReference>
<dbReference type="InterPro" id="IPR035396">
    <property type="entry name" value="Bac_rhamnosid6H"/>
</dbReference>
<dbReference type="Gene3D" id="1.50.10.10">
    <property type="match status" value="1"/>
</dbReference>
<keyword evidence="11" id="KW-1185">Reference proteome</keyword>
<dbReference type="SUPFAM" id="SSF48208">
    <property type="entry name" value="Six-hairpin glycosidases"/>
    <property type="match status" value="1"/>
</dbReference>
<reference evidence="10 11" key="1">
    <citation type="journal article" date="2021" name="ISME Commun">
        <title>Automated analysis of genomic sequences facilitates high-throughput and comprehensive description of bacteria.</title>
        <authorList>
            <person name="Hitch T.C.A."/>
        </authorList>
    </citation>
    <scope>NUCLEOTIDE SEQUENCE [LARGE SCALE GENOMIC DNA]</scope>
    <source>
        <strain evidence="10 11">Sanger_02</strain>
    </source>
</reference>
<dbReference type="Pfam" id="PF25788">
    <property type="entry name" value="Ig_Rha78A_N"/>
    <property type="match status" value="1"/>
</dbReference>
<dbReference type="InterPro" id="IPR013783">
    <property type="entry name" value="Ig-like_fold"/>
</dbReference>
<evidence type="ECO:0000313" key="10">
    <source>
        <dbReference type="EMBL" id="MCU6700181.1"/>
    </source>
</evidence>
<feature type="signal peptide" evidence="5">
    <location>
        <begin position="1"/>
        <end position="28"/>
    </location>
</feature>
<dbReference type="EC" id="3.2.1.40" evidence="2"/>
<keyword evidence="5" id="KW-0732">Signal</keyword>
<accession>A0ABT2S6G9</accession>
<sequence>MHLKKIKSAMLIAAIISTTCFNSGLAYASEIDNSQQTEGSQEAGNQSGTGDEDSQDKPEDDKSDESSDESEDISDSEEQPDDEADETMPEQGGEDAPYGMKINLLEEPFGVTKEKMSFSWVDASVNDMEIQSAYRIVISKRENDVAEGTYMYDTDWVESSQNTAVQYDLSQVLADNELYYWQVQIKNAEGTESSLSEAQAFTTSVGNAWANKNAVWGSNGQKTVMLRSEVNRPQNVEKAVIAVTASPSSKTRQYIYNLYVNGEEIGVGPARQNDSILYYSTYDITDILQEGNNVIGLVNYSEENAGVLCQLTYYYADGSQQIVNNSGRDSVAWKAFNADSVYIGSDTASIGTSYYTAKKDNIDMTRYPDGWKSTGYSNKSWTAVSKKNVLSALTLQPSQTDNMKHYEVQPVSVTAVGNGSYLVDMGKEIVGSLKLNLTASRESVVLEYGEELQADGSVKYKMNTGNQYQEKWTLKSGAQSITGIGMKTFRYVLIKGCSTPLTTDNVKGLQLRQAFDEDASSYTSSNSTLNDVYEFSKYTSKISNQDVYVDTQSRERKPYEGDALITAMTSYSYSASSTLAGYSAKYLLTHTTWPAEYSLYNIMMVYENYMYTGDKRELESNYQMLKQKTLEQYYDPSMGLMAEVVDGSVSGQKIMVDWPETERDGYKITDAYYNTVFNAVCAGGYDDMARIAEVLGYTGDAEYYQGLADTIRSNMIRKLYNAESGKFYDGLDNQGNVVEHSAQHATSYALAFGIYTDQNMADAMAESIENDDEIRMSIYSVYFLLQGLYRSNHGDLARKIMSNSESLLGVRSWGYLMYGLGATATTEAWNSKLKSNMSLCHAWGSAPGSMLVRGMFGIQPTSAGFDTFQVKVQPGGVKDGNVKVPTLKGTIEASYSLDGAGGISGTVTVPSNSVCELAVPSDNSESGIYVDGEATESIYEDGYIKCTVQPGTHSFSSSTSAVIDGSEWTKTDAVYSTYAKSEWSEKVTNGIESGKLSSKIESVKVSLRNQKESGSIEYAVYVQGTGWLDWTGEDSESGEPGSGKRVEAYKIRLTGGLAEQYDVYYRAYVQSSGWLDWASNGEPAGTSGYSKEMYMIQIKLVKKGEEAPGSTAFAYKTKEKVLSYSTHVQSYGWQASCSDGEVSGTVGSAKRLEAIKISLGNTGVSGGISYCTHVQSYGWQGWKSDGQMSGTSGQAKRLEAIKIKLTGEMEEQYDVYYRVHVQSFGWLDWAKNGEASGSEGYGKRLEAIQIKLVKKGSAAPGDVKDVFRKAAIGYRTHVQSIGWQSYRYDGEMSGTSGKAKRLEAIQIKKINTDISGNIEYRTHIQSYGWEKSWKKNGAMSGTSGQAKRLEAIQIRLTGDMAEQYDVYYRVHAQSYGWLGWTSNGESAGTEGLSKRLEAIEIVLVKKGGKAPGSTKDAFIKK</sequence>
<evidence type="ECO:0000256" key="1">
    <source>
        <dbReference type="ARBA" id="ARBA00001445"/>
    </source>
</evidence>
<evidence type="ECO:0000313" key="11">
    <source>
        <dbReference type="Proteomes" id="UP001207605"/>
    </source>
</evidence>
<dbReference type="Gene3D" id="2.60.420.10">
    <property type="entry name" value="Maltose phosphorylase, domain 3"/>
    <property type="match status" value="1"/>
</dbReference>
<dbReference type="InterPro" id="IPR016007">
    <property type="entry name" value="Alpha_rhamnosid"/>
</dbReference>
<dbReference type="InterPro" id="IPR008902">
    <property type="entry name" value="Rhamnosid_concanavalin"/>
</dbReference>
<evidence type="ECO:0000256" key="2">
    <source>
        <dbReference type="ARBA" id="ARBA00012652"/>
    </source>
</evidence>
<dbReference type="Pfam" id="PF17389">
    <property type="entry name" value="Bac_rhamnosid6H"/>
    <property type="match status" value="1"/>
</dbReference>
<dbReference type="Pfam" id="PF08531">
    <property type="entry name" value="Bac_rhamnosid_N"/>
    <property type="match status" value="1"/>
</dbReference>
<feature type="domain" description="Alpha-L-rhamnosidase C-terminal" evidence="9">
    <location>
        <begin position="857"/>
        <end position="925"/>
    </location>
</feature>
<evidence type="ECO:0000259" key="8">
    <source>
        <dbReference type="Pfam" id="PF17389"/>
    </source>
</evidence>
<name>A0ABT2S6G9_9FIRM</name>
<evidence type="ECO:0000259" key="9">
    <source>
        <dbReference type="Pfam" id="PF17390"/>
    </source>
</evidence>
<dbReference type="InterPro" id="IPR012341">
    <property type="entry name" value="6hp_glycosidase-like_sf"/>
</dbReference>
<evidence type="ECO:0000256" key="3">
    <source>
        <dbReference type="ARBA" id="ARBA00022801"/>
    </source>
</evidence>
<organism evidence="10 11">
    <name type="scientific">Dorea ammoniilytica</name>
    <dbReference type="NCBI Taxonomy" id="2981788"/>
    <lineage>
        <taxon>Bacteria</taxon>
        <taxon>Bacillati</taxon>
        <taxon>Bacillota</taxon>
        <taxon>Clostridia</taxon>
        <taxon>Lachnospirales</taxon>
        <taxon>Lachnospiraceae</taxon>
        <taxon>Dorea</taxon>
    </lineage>
</organism>
<dbReference type="Gene3D" id="2.60.40.10">
    <property type="entry name" value="Immunoglobulins"/>
    <property type="match status" value="1"/>
</dbReference>
<gene>
    <name evidence="10" type="ORF">OCV65_08070</name>
</gene>
<comment type="catalytic activity">
    <reaction evidence="1">
        <text>Hydrolysis of terminal non-reducing alpha-L-rhamnose residues in alpha-L-rhamnosides.</text>
        <dbReference type="EC" id="3.2.1.40"/>
    </reaction>
</comment>
<dbReference type="PANTHER" id="PTHR33307">
    <property type="entry name" value="ALPHA-RHAMNOSIDASE (EUROFUNG)"/>
    <property type="match status" value="1"/>
</dbReference>
<feature type="compositionally biased region" description="Acidic residues" evidence="4">
    <location>
        <begin position="61"/>
        <end position="88"/>
    </location>
</feature>
<feature type="domain" description="Alpha-L-rhamnosidase concanavalin-like" evidence="6">
    <location>
        <begin position="416"/>
        <end position="511"/>
    </location>
</feature>
<dbReference type="SMART" id="SM00728">
    <property type="entry name" value="ChW"/>
    <property type="match status" value="8"/>
</dbReference>
<feature type="chain" id="PRO_5047097317" description="alpha-L-rhamnosidase" evidence="5">
    <location>
        <begin position="29"/>
        <end position="1421"/>
    </location>
</feature>